<protein>
    <submittedName>
        <fullName evidence="3">Stage V sporulation protein AA</fullName>
    </submittedName>
</protein>
<dbReference type="InterPro" id="IPR021997">
    <property type="entry name" value="SporV_AA"/>
</dbReference>
<dbReference type="OrthoDB" id="9782754at2"/>
<feature type="transmembrane region" description="Helical" evidence="1">
    <location>
        <begin position="147"/>
        <end position="165"/>
    </location>
</feature>
<evidence type="ECO:0000313" key="3">
    <source>
        <dbReference type="EMBL" id="RID87380.1"/>
    </source>
</evidence>
<sequence>MEKTIYIRMRNRTQVNPEASVVLKDIAQVIAEEQILEKLQKLPVHRVTLKDNNIIVIDIMRVIRLITSEFPDAEVQAIGPPQTIIEVIFKRKVMSFALFVLTWILLFIGAALTIMNFHEDVSMQGVQKKLFAIVTGKRTDKPLLFQVPYSLGIGLGMVLFFNHVFKKRLNEEPSPLEVEMFNYQQALDQYVAMYENKESVKHLDDR</sequence>
<feature type="transmembrane region" description="Helical" evidence="1">
    <location>
        <begin position="96"/>
        <end position="117"/>
    </location>
</feature>
<name>A0A398BI44_9BACI</name>
<keyword evidence="1" id="KW-0472">Membrane</keyword>
<accession>A0A398BI44</accession>
<gene>
    <name evidence="3" type="ORF">D1970_05350</name>
</gene>
<dbReference type="AlphaFoldDB" id="A0A398BI44"/>
<comment type="caution">
    <text evidence="3">The sequence shown here is derived from an EMBL/GenBank/DDBJ whole genome shotgun (WGS) entry which is preliminary data.</text>
</comment>
<dbReference type="Proteomes" id="UP000265816">
    <property type="component" value="Unassembled WGS sequence"/>
</dbReference>
<dbReference type="Gene3D" id="2.60.480.10">
    <property type="entry name" value="eubacterium ventriosum atcc domain"/>
    <property type="match status" value="1"/>
</dbReference>
<evidence type="ECO:0000259" key="2">
    <source>
        <dbReference type="Pfam" id="PF12164"/>
    </source>
</evidence>
<keyword evidence="1" id="KW-1133">Transmembrane helix</keyword>
<evidence type="ECO:0000313" key="4">
    <source>
        <dbReference type="Proteomes" id="UP000265816"/>
    </source>
</evidence>
<organism evidence="3 4">
    <name type="scientific">Mesobacillus zeae</name>
    <dbReference type="NCBI Taxonomy" id="1917180"/>
    <lineage>
        <taxon>Bacteria</taxon>
        <taxon>Bacillati</taxon>
        <taxon>Bacillota</taxon>
        <taxon>Bacilli</taxon>
        <taxon>Bacillales</taxon>
        <taxon>Bacillaceae</taxon>
        <taxon>Mesobacillus</taxon>
    </lineage>
</organism>
<keyword evidence="1" id="KW-0812">Transmembrane</keyword>
<keyword evidence="4" id="KW-1185">Reference proteome</keyword>
<dbReference type="Pfam" id="PF12164">
    <property type="entry name" value="SporV_AA"/>
    <property type="match status" value="1"/>
</dbReference>
<feature type="domain" description="Stage V sporulation protein AA" evidence="2">
    <location>
        <begin position="2"/>
        <end position="89"/>
    </location>
</feature>
<evidence type="ECO:0000256" key="1">
    <source>
        <dbReference type="SAM" id="Phobius"/>
    </source>
</evidence>
<proteinExistence type="predicted"/>
<dbReference type="EMBL" id="QWVT01000010">
    <property type="protein sequence ID" value="RID87380.1"/>
    <property type="molecule type" value="Genomic_DNA"/>
</dbReference>
<reference evidence="3 4" key="1">
    <citation type="submission" date="2018-08" db="EMBL/GenBank/DDBJ databases">
        <title>Bacillus jemisoniae sp. nov., Bacillus chryseoplanitiae sp. nov., Bacillus resnikiae sp. nov., and Bacillus frankliniae sp. nov., isolated from Viking spacecraft and associated surfaces.</title>
        <authorList>
            <person name="Seuylemezian A."/>
            <person name="Vaishampayan P."/>
        </authorList>
    </citation>
    <scope>NUCLEOTIDE SEQUENCE [LARGE SCALE GENOMIC DNA]</scope>
    <source>
        <strain evidence="3 4">JJ-247</strain>
    </source>
</reference>
<dbReference type="RefSeq" id="WP_119111890.1">
    <property type="nucleotide sequence ID" value="NZ_CBCSEO010000009.1"/>
</dbReference>
<dbReference type="InterPro" id="IPR038548">
    <property type="entry name" value="SporV_AA_N_sf"/>
</dbReference>